<name>A0A1D3CSD9_9EIME</name>
<feature type="compositionally biased region" description="Low complexity" evidence="2">
    <location>
        <begin position="204"/>
        <end position="216"/>
    </location>
</feature>
<feature type="domain" description="RRM" evidence="3">
    <location>
        <begin position="85"/>
        <end position="170"/>
    </location>
</feature>
<evidence type="ECO:0000256" key="2">
    <source>
        <dbReference type="SAM" id="MobiDB-lite"/>
    </source>
</evidence>
<keyword evidence="1" id="KW-0694">RNA-binding</keyword>
<feature type="region of interest" description="Disordered" evidence="2">
    <location>
        <begin position="198"/>
        <end position="238"/>
    </location>
</feature>
<organism evidence="4 5">
    <name type="scientific">Cyclospora cayetanensis</name>
    <dbReference type="NCBI Taxonomy" id="88456"/>
    <lineage>
        <taxon>Eukaryota</taxon>
        <taxon>Sar</taxon>
        <taxon>Alveolata</taxon>
        <taxon>Apicomplexa</taxon>
        <taxon>Conoidasida</taxon>
        <taxon>Coccidia</taxon>
        <taxon>Eucoccidiorida</taxon>
        <taxon>Eimeriorina</taxon>
        <taxon>Eimeriidae</taxon>
        <taxon>Cyclospora</taxon>
    </lineage>
</organism>
<dbReference type="GO" id="GO:0003723">
    <property type="term" value="F:RNA binding"/>
    <property type="evidence" value="ECO:0007669"/>
    <property type="project" value="UniProtKB-UniRule"/>
</dbReference>
<dbReference type="VEuPathDB" id="ToxoDB:cyc_00024"/>
<evidence type="ECO:0000259" key="3">
    <source>
        <dbReference type="PROSITE" id="PS50102"/>
    </source>
</evidence>
<dbReference type="EMBL" id="JROU02002125">
    <property type="protein sequence ID" value="OEH74102.1"/>
    <property type="molecule type" value="Genomic_DNA"/>
</dbReference>
<evidence type="ECO:0000256" key="1">
    <source>
        <dbReference type="PROSITE-ProRule" id="PRU00176"/>
    </source>
</evidence>
<gene>
    <name evidence="4" type="ORF">cyc_00024</name>
</gene>
<dbReference type="Gene3D" id="3.30.70.330">
    <property type="match status" value="1"/>
</dbReference>
<feature type="compositionally biased region" description="Low complexity" evidence="2">
    <location>
        <begin position="14"/>
        <end position="50"/>
    </location>
</feature>
<dbReference type="InterPro" id="IPR000504">
    <property type="entry name" value="RRM_dom"/>
</dbReference>
<feature type="compositionally biased region" description="Acidic residues" evidence="2">
    <location>
        <begin position="1"/>
        <end position="13"/>
    </location>
</feature>
<proteinExistence type="predicted"/>
<evidence type="ECO:0000313" key="5">
    <source>
        <dbReference type="Proteomes" id="UP000095192"/>
    </source>
</evidence>
<dbReference type="InterPro" id="IPR012677">
    <property type="entry name" value="Nucleotide-bd_a/b_plait_sf"/>
</dbReference>
<dbReference type="Pfam" id="PF00076">
    <property type="entry name" value="RRM_1"/>
    <property type="match status" value="1"/>
</dbReference>
<accession>A0A1D3CSD9</accession>
<evidence type="ECO:0000313" key="4">
    <source>
        <dbReference type="EMBL" id="OEH74102.1"/>
    </source>
</evidence>
<protein>
    <submittedName>
        <fullName evidence="4">RNA recognition family related</fullName>
    </submittedName>
</protein>
<dbReference type="VEuPathDB" id="ToxoDB:LOC34617262"/>
<dbReference type="AlphaFoldDB" id="A0A1D3CSD9"/>
<sequence length="302" mass="32229">MEDDEYDLYEDLEGPASPSASSSGSNRPVPSVVTPAPAGAGAAAQPPAVGDEADDEDGVVVVGERPLFLGIPPPVPPLVDAKASQLLIVSNLPWWINDVSLRELSGAFGRVIGVRVLGSATGAKPSGVALLLFGAEQQAVAAAQGLDTAVSAYGNLTGSGRRLRIGVCPPHIWGPLEVLKPHWARGALLPKDLTATPLDDQRSQQQEAQHGEAAQQKTGLSALRSKAKRAKTEGAVVPPDRWQQQQQWWIQHNLLHQHHMQPGTVQQQHIQQQQRVVIPRGANAVPLGSKQPFVSLHQNPHF</sequence>
<keyword evidence="5" id="KW-1185">Reference proteome</keyword>
<dbReference type="CDD" id="cd00590">
    <property type="entry name" value="RRM_SF"/>
    <property type="match status" value="1"/>
</dbReference>
<dbReference type="PROSITE" id="PS50102">
    <property type="entry name" value="RRM"/>
    <property type="match status" value="1"/>
</dbReference>
<feature type="region of interest" description="Disordered" evidence="2">
    <location>
        <begin position="1"/>
        <end position="54"/>
    </location>
</feature>
<reference evidence="4 5" key="1">
    <citation type="journal article" date="2016" name="BMC Genomics">
        <title>Comparative genomics reveals Cyclospora cayetanensis possesses coccidia-like metabolism and invasion components but unique surface antigens.</title>
        <authorList>
            <person name="Liu S."/>
            <person name="Wang L."/>
            <person name="Zheng H."/>
            <person name="Xu Z."/>
            <person name="Roellig D.M."/>
            <person name="Li N."/>
            <person name="Frace M.A."/>
            <person name="Tang K."/>
            <person name="Arrowood M.J."/>
            <person name="Moss D.M."/>
            <person name="Zhang L."/>
            <person name="Feng Y."/>
            <person name="Xiao L."/>
        </authorList>
    </citation>
    <scope>NUCLEOTIDE SEQUENCE [LARGE SCALE GENOMIC DNA]</scope>
    <source>
        <strain evidence="4 5">CHN_HEN01</strain>
    </source>
</reference>
<comment type="caution">
    <text evidence="4">The sequence shown here is derived from an EMBL/GenBank/DDBJ whole genome shotgun (WGS) entry which is preliminary data.</text>
</comment>
<dbReference type="SUPFAM" id="SSF54928">
    <property type="entry name" value="RNA-binding domain, RBD"/>
    <property type="match status" value="1"/>
</dbReference>
<dbReference type="Proteomes" id="UP000095192">
    <property type="component" value="Unassembled WGS sequence"/>
</dbReference>
<dbReference type="InParanoid" id="A0A1D3CSD9"/>
<dbReference type="InterPro" id="IPR035979">
    <property type="entry name" value="RBD_domain_sf"/>
</dbReference>